<reference evidence="3" key="1">
    <citation type="journal article" date="2019" name="Int. J. Syst. Evol. Microbiol.">
        <title>The Global Catalogue of Microorganisms (GCM) 10K type strain sequencing project: providing services to taxonomists for standard genome sequencing and annotation.</title>
        <authorList>
            <consortium name="The Broad Institute Genomics Platform"/>
            <consortium name="The Broad Institute Genome Sequencing Center for Infectious Disease"/>
            <person name="Wu L."/>
            <person name="Ma J."/>
        </authorList>
    </citation>
    <scope>NUCLEOTIDE SEQUENCE [LARGE SCALE GENOMIC DNA]</scope>
    <source>
        <strain evidence="3">JCM 9377</strain>
    </source>
</reference>
<organism evidence="2 3">
    <name type="scientific">Actinocorallia longicatena</name>
    <dbReference type="NCBI Taxonomy" id="111803"/>
    <lineage>
        <taxon>Bacteria</taxon>
        <taxon>Bacillati</taxon>
        <taxon>Actinomycetota</taxon>
        <taxon>Actinomycetes</taxon>
        <taxon>Streptosporangiales</taxon>
        <taxon>Thermomonosporaceae</taxon>
        <taxon>Actinocorallia</taxon>
    </lineage>
</organism>
<comment type="caution">
    <text evidence="2">The sequence shown here is derived from an EMBL/GenBank/DDBJ whole genome shotgun (WGS) entry which is preliminary data.</text>
</comment>
<name>A0ABP6QN97_9ACTN</name>
<keyword evidence="3" id="KW-1185">Reference proteome</keyword>
<dbReference type="Pfam" id="PF02470">
    <property type="entry name" value="MlaD"/>
    <property type="match status" value="1"/>
</dbReference>
<gene>
    <name evidence="2" type="ORF">GCM10010468_77880</name>
</gene>
<accession>A0ABP6QN97</accession>
<feature type="domain" description="Mce/MlaD" evidence="1">
    <location>
        <begin position="40"/>
        <end position="115"/>
    </location>
</feature>
<dbReference type="RefSeq" id="WP_344839138.1">
    <property type="nucleotide sequence ID" value="NZ_BAAAUV010000043.1"/>
</dbReference>
<evidence type="ECO:0000313" key="3">
    <source>
        <dbReference type="Proteomes" id="UP001501237"/>
    </source>
</evidence>
<sequence>MLTLQTKIKNVIFLLIAIVCLAYIGTGYADLGRYFGRSGYYTVHVDLSEAGGLLTNADVTYRGVSVGRVGPVRLTANGVRADLHVYDSQKQIPSDLKAVVASRSAVGEQFIDLRPNVATAPYLTEGSVVAQDVTTLPAPVTDLLASLNDLAGSVPLDALRTVVDELGTAFAGQGPDLQQLLDNGTKLVDAADAHSTQTKNLIDSSTQVLATQNDEAGSVRRFAAGTKLLARQLRTSDPDLRRLIAAAPQATTQVSELVKELDPSLSVLFANLLTTSDVFLVRVKGLEQLLVRAPAAVAAGSTVVQNGKLSFSMVPTFFDPLPCTKGYGATYRNALDTAPPPGLNIAAHCALPASSGTEVRGPANAPKAPPLMPVAVPGSSAVPTSSAGGAMPGALGLPPLPAGSGDLAALLGLVGT</sequence>
<dbReference type="EMBL" id="BAAAUV010000043">
    <property type="protein sequence ID" value="GAA3240927.1"/>
    <property type="molecule type" value="Genomic_DNA"/>
</dbReference>
<dbReference type="InterPro" id="IPR003399">
    <property type="entry name" value="Mce/MlaD"/>
</dbReference>
<evidence type="ECO:0000313" key="2">
    <source>
        <dbReference type="EMBL" id="GAA3240927.1"/>
    </source>
</evidence>
<dbReference type="Proteomes" id="UP001501237">
    <property type="component" value="Unassembled WGS sequence"/>
</dbReference>
<evidence type="ECO:0000259" key="1">
    <source>
        <dbReference type="Pfam" id="PF02470"/>
    </source>
</evidence>
<dbReference type="InterPro" id="IPR052336">
    <property type="entry name" value="MlaD_Phospholipid_Transporter"/>
</dbReference>
<proteinExistence type="predicted"/>
<dbReference type="PANTHER" id="PTHR33371:SF16">
    <property type="entry name" value="MCE-FAMILY PROTEIN MCE3F"/>
    <property type="match status" value="1"/>
</dbReference>
<dbReference type="PANTHER" id="PTHR33371">
    <property type="entry name" value="INTERMEMBRANE PHOSPHOLIPID TRANSPORT SYSTEM BINDING PROTEIN MLAD-RELATED"/>
    <property type="match status" value="1"/>
</dbReference>
<protein>
    <submittedName>
        <fullName evidence="2">MlaD family protein</fullName>
    </submittedName>
</protein>
<dbReference type="NCBIfam" id="TIGR00996">
    <property type="entry name" value="Mtu_fam_mce"/>
    <property type="match status" value="1"/>
</dbReference>
<dbReference type="InterPro" id="IPR005693">
    <property type="entry name" value="Mce"/>
</dbReference>